<dbReference type="InterPro" id="IPR007497">
    <property type="entry name" value="SIMPL/DUF541"/>
</dbReference>
<evidence type="ECO:0000313" key="2">
    <source>
        <dbReference type="EMBL" id="HIU92918.1"/>
    </source>
</evidence>
<organism evidence="2 3">
    <name type="scientific">Candidatus Limenecus avicola</name>
    <dbReference type="NCBI Taxonomy" id="2840847"/>
    <lineage>
        <taxon>Bacteria</taxon>
        <taxon>Bacillati</taxon>
        <taxon>Bacillota</taxon>
        <taxon>Clostridia</taxon>
        <taxon>Eubacteriales</taxon>
        <taxon>Clostridiaceae</taxon>
        <taxon>Clostridiaceae incertae sedis</taxon>
        <taxon>Candidatus Limenecus</taxon>
    </lineage>
</organism>
<dbReference type="Proteomes" id="UP000886748">
    <property type="component" value="Unassembled WGS sequence"/>
</dbReference>
<name>A0A9D1SRD0_9CLOT</name>
<dbReference type="Gene3D" id="3.30.70.2970">
    <property type="entry name" value="Protein of unknown function (DUF541), domain 2"/>
    <property type="match status" value="1"/>
</dbReference>
<gene>
    <name evidence="2" type="ORF">IAD26_07285</name>
</gene>
<dbReference type="AlphaFoldDB" id="A0A9D1SRD0"/>
<keyword evidence="1" id="KW-0732">Signal</keyword>
<accession>A0A9D1SRD0</accession>
<feature type="chain" id="PRO_5038701842" evidence="1">
    <location>
        <begin position="23"/>
        <end position="243"/>
    </location>
</feature>
<dbReference type="GO" id="GO:0006974">
    <property type="term" value="P:DNA damage response"/>
    <property type="evidence" value="ECO:0007669"/>
    <property type="project" value="TreeGrafter"/>
</dbReference>
<protein>
    <submittedName>
        <fullName evidence="2">SIMPL domain-containing protein</fullName>
    </submittedName>
</protein>
<dbReference type="PANTHER" id="PTHR34387:SF2">
    <property type="entry name" value="SLR1258 PROTEIN"/>
    <property type="match status" value="1"/>
</dbReference>
<dbReference type="Pfam" id="PF04402">
    <property type="entry name" value="SIMPL"/>
    <property type="match status" value="1"/>
</dbReference>
<dbReference type="EMBL" id="DVOD01000052">
    <property type="protein sequence ID" value="HIU92918.1"/>
    <property type="molecule type" value="Genomic_DNA"/>
</dbReference>
<feature type="signal peptide" evidence="1">
    <location>
        <begin position="1"/>
        <end position="22"/>
    </location>
</feature>
<dbReference type="Gene3D" id="3.30.110.170">
    <property type="entry name" value="Protein of unknown function (DUF541), domain 1"/>
    <property type="match status" value="1"/>
</dbReference>
<reference evidence="2" key="1">
    <citation type="submission" date="2020-10" db="EMBL/GenBank/DDBJ databases">
        <authorList>
            <person name="Gilroy R."/>
        </authorList>
    </citation>
    <scope>NUCLEOTIDE SEQUENCE</scope>
    <source>
        <strain evidence="2">CHK154-7741</strain>
    </source>
</reference>
<evidence type="ECO:0000313" key="3">
    <source>
        <dbReference type="Proteomes" id="UP000886748"/>
    </source>
</evidence>
<dbReference type="InterPro" id="IPR052022">
    <property type="entry name" value="26kDa_periplasmic_antigen"/>
</dbReference>
<proteinExistence type="predicted"/>
<comment type="caution">
    <text evidence="2">The sequence shown here is derived from an EMBL/GenBank/DDBJ whole genome shotgun (WGS) entry which is preliminary data.</text>
</comment>
<sequence length="243" mass="26558">MKKLFIAVGLFLLSSLFMQVNALVVEQKDTGYVSVNAVSAKEIIPDTASIYFSVETSSTDSKAAVNKNKEISSQLIDSLKPILALDKSDSIQTRNFILRPNYSYDKNGKRTFINYTAVNTIYVKTKKLENVSKLIDLAVKNSATTVSDLNFLVENEKQYAGELAQEALSKAKILATLTASALGQKVTGIKSVRVNIYPQNNYAPRGAMYSNAKTAATGAAKSTPVEYGKIKLQANVDAEFYVK</sequence>
<evidence type="ECO:0000256" key="1">
    <source>
        <dbReference type="SAM" id="SignalP"/>
    </source>
</evidence>
<reference evidence="2" key="2">
    <citation type="journal article" date="2021" name="PeerJ">
        <title>Extensive microbial diversity within the chicken gut microbiome revealed by metagenomics and culture.</title>
        <authorList>
            <person name="Gilroy R."/>
            <person name="Ravi A."/>
            <person name="Getino M."/>
            <person name="Pursley I."/>
            <person name="Horton D.L."/>
            <person name="Alikhan N.F."/>
            <person name="Baker D."/>
            <person name="Gharbi K."/>
            <person name="Hall N."/>
            <person name="Watson M."/>
            <person name="Adriaenssens E.M."/>
            <person name="Foster-Nyarko E."/>
            <person name="Jarju S."/>
            <person name="Secka A."/>
            <person name="Antonio M."/>
            <person name="Oren A."/>
            <person name="Chaudhuri R.R."/>
            <person name="La Ragione R."/>
            <person name="Hildebrand F."/>
            <person name="Pallen M.J."/>
        </authorList>
    </citation>
    <scope>NUCLEOTIDE SEQUENCE</scope>
    <source>
        <strain evidence="2">CHK154-7741</strain>
    </source>
</reference>
<dbReference type="PANTHER" id="PTHR34387">
    <property type="entry name" value="SLR1258 PROTEIN"/>
    <property type="match status" value="1"/>
</dbReference>